<name>A0A7E4VDE9_PANRE</name>
<evidence type="ECO:0000313" key="3">
    <source>
        <dbReference type="WBParaSite" id="Pan_g19126.t1"/>
    </source>
</evidence>
<keyword evidence="2" id="KW-1185">Reference proteome</keyword>
<sequence length="238" mass="27704">MLTEIALHSLPYSITRRLVDLMPFETVVTFSKIDSETKWLTERRFYERPLIQESSTELLQRNTCLSATDSLVVHFETLSEADQVTPRIGGTYSTVTSSGDYSWRHAMKLVHPKVTHCRWDGHFHLDEADHCEFVEELFKVIVKQRITITLFLTESFSQKLQLAARDITLRNDLADSFQECRVVRFLHMICIFSYHKKNVRACDVRVQRARRALIKQKEERAKTRAAKTKPNRASGSKK</sequence>
<protein>
    <submittedName>
        <fullName evidence="3">F-box domain-containing protein</fullName>
    </submittedName>
</protein>
<feature type="compositionally biased region" description="Basic residues" evidence="1">
    <location>
        <begin position="223"/>
        <end position="238"/>
    </location>
</feature>
<evidence type="ECO:0000256" key="1">
    <source>
        <dbReference type="SAM" id="MobiDB-lite"/>
    </source>
</evidence>
<reference evidence="2" key="1">
    <citation type="journal article" date="2013" name="Genetics">
        <title>The draft genome and transcriptome of Panagrellus redivivus are shaped by the harsh demands of a free-living lifestyle.</title>
        <authorList>
            <person name="Srinivasan J."/>
            <person name="Dillman A.R."/>
            <person name="Macchietto M.G."/>
            <person name="Heikkinen L."/>
            <person name="Lakso M."/>
            <person name="Fracchia K.M."/>
            <person name="Antoshechkin I."/>
            <person name="Mortazavi A."/>
            <person name="Wong G."/>
            <person name="Sternberg P.W."/>
        </authorList>
    </citation>
    <scope>NUCLEOTIDE SEQUENCE [LARGE SCALE GENOMIC DNA]</scope>
    <source>
        <strain evidence="2">MT8872</strain>
    </source>
</reference>
<proteinExistence type="predicted"/>
<dbReference type="AlphaFoldDB" id="A0A7E4VDE9"/>
<evidence type="ECO:0000313" key="2">
    <source>
        <dbReference type="Proteomes" id="UP000492821"/>
    </source>
</evidence>
<feature type="region of interest" description="Disordered" evidence="1">
    <location>
        <begin position="217"/>
        <end position="238"/>
    </location>
</feature>
<organism evidence="2 3">
    <name type="scientific">Panagrellus redivivus</name>
    <name type="common">Microworm</name>
    <dbReference type="NCBI Taxonomy" id="6233"/>
    <lineage>
        <taxon>Eukaryota</taxon>
        <taxon>Metazoa</taxon>
        <taxon>Ecdysozoa</taxon>
        <taxon>Nematoda</taxon>
        <taxon>Chromadorea</taxon>
        <taxon>Rhabditida</taxon>
        <taxon>Tylenchina</taxon>
        <taxon>Panagrolaimomorpha</taxon>
        <taxon>Panagrolaimoidea</taxon>
        <taxon>Panagrolaimidae</taxon>
        <taxon>Panagrellus</taxon>
    </lineage>
</organism>
<reference evidence="3" key="2">
    <citation type="submission" date="2020-10" db="UniProtKB">
        <authorList>
            <consortium name="WormBaseParasite"/>
        </authorList>
    </citation>
    <scope>IDENTIFICATION</scope>
</reference>
<dbReference type="Proteomes" id="UP000492821">
    <property type="component" value="Unassembled WGS sequence"/>
</dbReference>
<dbReference type="WBParaSite" id="Pan_g19126.t1">
    <property type="protein sequence ID" value="Pan_g19126.t1"/>
    <property type="gene ID" value="Pan_g19126"/>
</dbReference>
<accession>A0A7E4VDE9</accession>